<dbReference type="AlphaFoldDB" id="A0A8T2ATR1"/>
<evidence type="ECO:0000313" key="2">
    <source>
        <dbReference type="Proteomes" id="UP000694240"/>
    </source>
</evidence>
<evidence type="ECO:0000313" key="1">
    <source>
        <dbReference type="EMBL" id="KAG7577523.1"/>
    </source>
</evidence>
<organism evidence="1 2">
    <name type="scientific">Arabidopsis thaliana x Arabidopsis arenosa</name>
    <dbReference type="NCBI Taxonomy" id="1240361"/>
    <lineage>
        <taxon>Eukaryota</taxon>
        <taxon>Viridiplantae</taxon>
        <taxon>Streptophyta</taxon>
        <taxon>Embryophyta</taxon>
        <taxon>Tracheophyta</taxon>
        <taxon>Spermatophyta</taxon>
        <taxon>Magnoliopsida</taxon>
        <taxon>eudicotyledons</taxon>
        <taxon>Gunneridae</taxon>
        <taxon>Pentapetalae</taxon>
        <taxon>rosids</taxon>
        <taxon>malvids</taxon>
        <taxon>Brassicales</taxon>
        <taxon>Brassicaceae</taxon>
        <taxon>Camelineae</taxon>
        <taxon>Arabidopsis</taxon>
    </lineage>
</organism>
<dbReference type="Proteomes" id="UP000694240">
    <property type="component" value="Chromosome 8"/>
</dbReference>
<comment type="caution">
    <text evidence="1">The sequence shown here is derived from an EMBL/GenBank/DDBJ whole genome shotgun (WGS) entry which is preliminary data.</text>
</comment>
<keyword evidence="2" id="KW-1185">Reference proteome</keyword>
<proteinExistence type="predicted"/>
<sequence>MGLRVNYFFWDSWVTEVVETNLVAFAFLFRTHRFTERLRDERVFTRRFHTLNRGSNRLKNLKLATKLQKIQIHGGQRLSPSCLLQEFGEFRAGIESGFLLRWNLRNHG</sequence>
<gene>
    <name evidence="1" type="ORF">ISN45_Aa03g017940</name>
</gene>
<reference evidence="1 2" key="1">
    <citation type="submission" date="2020-12" db="EMBL/GenBank/DDBJ databases">
        <title>Concerted genomic and epigenomic changes stabilize Arabidopsis allopolyploids.</title>
        <authorList>
            <person name="Chen Z."/>
        </authorList>
    </citation>
    <scope>NUCLEOTIDE SEQUENCE [LARGE SCALE GENOMIC DNA]</scope>
    <source>
        <strain evidence="1">Allo738</strain>
        <tissue evidence="1">Leaf</tissue>
    </source>
</reference>
<protein>
    <submittedName>
        <fullName evidence="1">Uncharacterized protein</fullName>
    </submittedName>
</protein>
<accession>A0A8T2ATR1</accession>
<dbReference type="EMBL" id="JAEFBK010000008">
    <property type="protein sequence ID" value="KAG7577523.1"/>
    <property type="molecule type" value="Genomic_DNA"/>
</dbReference>
<name>A0A8T2ATR1_9BRAS</name>